<name>A0ACC0WRN5_9STRA</name>
<evidence type="ECO:0000313" key="2">
    <source>
        <dbReference type="Proteomes" id="UP001163321"/>
    </source>
</evidence>
<dbReference type="EMBL" id="CM047580">
    <property type="protein sequence ID" value="KAI9921345.1"/>
    <property type="molecule type" value="Genomic_DNA"/>
</dbReference>
<protein>
    <submittedName>
        <fullName evidence="1">Uncharacterized protein</fullName>
    </submittedName>
</protein>
<keyword evidence="2" id="KW-1185">Reference proteome</keyword>
<comment type="caution">
    <text evidence="1">The sequence shown here is derived from an EMBL/GenBank/DDBJ whole genome shotgun (WGS) entry which is preliminary data.</text>
</comment>
<reference evidence="1 2" key="1">
    <citation type="journal article" date="2022" name="bioRxiv">
        <title>The genome of the oomycete Peronosclerospora sorghi, a cosmopolitan pathogen of maize and sorghum, is inflated with dispersed pseudogenes.</title>
        <authorList>
            <person name="Fletcher K."/>
            <person name="Martin F."/>
            <person name="Isakeit T."/>
            <person name="Cavanaugh K."/>
            <person name="Magill C."/>
            <person name="Michelmore R."/>
        </authorList>
    </citation>
    <scope>NUCLEOTIDE SEQUENCE [LARGE SCALE GENOMIC DNA]</scope>
    <source>
        <strain evidence="1">P6</strain>
    </source>
</reference>
<evidence type="ECO:0000313" key="1">
    <source>
        <dbReference type="EMBL" id="KAI9921345.1"/>
    </source>
</evidence>
<dbReference type="Proteomes" id="UP001163321">
    <property type="component" value="Chromosome 1"/>
</dbReference>
<proteinExistence type="predicted"/>
<organism evidence="1 2">
    <name type="scientific">Peronosclerospora sorghi</name>
    <dbReference type="NCBI Taxonomy" id="230839"/>
    <lineage>
        <taxon>Eukaryota</taxon>
        <taxon>Sar</taxon>
        <taxon>Stramenopiles</taxon>
        <taxon>Oomycota</taxon>
        <taxon>Peronosporomycetes</taxon>
        <taxon>Peronosporales</taxon>
        <taxon>Peronosporaceae</taxon>
        <taxon>Peronosclerospora</taxon>
    </lineage>
</organism>
<sequence length="166" mass="17872">MRDPTLFVDWGPSLEGLDLSGDEALIQNSNMQDLYRRQKVATVVQQTSQSHHQLLEPSSSAFSKGAAGADHVTTTPINKQDPPRRCENDGDTVVTGETGASSHVSPNQTGRSKSFQVRHSAADIASKRATTSKSKATKKAVQLTGKCTQTQQPISHPPNVNQKPTP</sequence>
<gene>
    <name evidence="1" type="ORF">PsorP6_002573</name>
</gene>
<accession>A0ACC0WRN5</accession>